<dbReference type="GO" id="GO:0005743">
    <property type="term" value="C:mitochondrial inner membrane"/>
    <property type="evidence" value="ECO:0007669"/>
    <property type="project" value="EnsemblFungi"/>
</dbReference>
<organism evidence="2 3">
    <name type="scientific">Hanseniaspora guilliermondii</name>
    <dbReference type="NCBI Taxonomy" id="56406"/>
    <lineage>
        <taxon>Eukaryota</taxon>
        <taxon>Fungi</taxon>
        <taxon>Dikarya</taxon>
        <taxon>Ascomycota</taxon>
        <taxon>Saccharomycotina</taxon>
        <taxon>Saccharomycetes</taxon>
        <taxon>Saccharomycodales</taxon>
        <taxon>Saccharomycodaceae</taxon>
        <taxon>Hanseniaspora</taxon>
    </lineage>
</organism>
<dbReference type="SUPFAM" id="SSF53474">
    <property type="entry name" value="alpha/beta-Hydrolases"/>
    <property type="match status" value="1"/>
</dbReference>
<dbReference type="AlphaFoldDB" id="A0A1L0CW27"/>
<keyword evidence="3" id="KW-1185">Reference proteome</keyword>
<dbReference type="PANTHER" id="PTHR11440">
    <property type="entry name" value="LECITHIN-CHOLESTEROL ACYLTRANSFERASE-RELATED"/>
    <property type="match status" value="1"/>
</dbReference>
<evidence type="ECO:0000313" key="2">
    <source>
        <dbReference type="EMBL" id="SGZ39007.1"/>
    </source>
</evidence>
<dbReference type="Pfam" id="PF00561">
    <property type="entry name" value="Abhydrolase_1"/>
    <property type="match status" value="1"/>
</dbReference>
<dbReference type="InterPro" id="IPR029058">
    <property type="entry name" value="AB_hydrolase_fold"/>
</dbReference>
<dbReference type="GO" id="GO:0019433">
    <property type="term" value="P:triglyceride catabolic process"/>
    <property type="evidence" value="ECO:0007669"/>
    <property type="project" value="EnsemblFungi"/>
</dbReference>
<proteinExistence type="predicted"/>
<accession>A0A1L0CW27</accession>
<dbReference type="InterPro" id="IPR000073">
    <property type="entry name" value="AB_hydrolase_1"/>
</dbReference>
<feature type="domain" description="AB hydrolase-1" evidence="1">
    <location>
        <begin position="61"/>
        <end position="208"/>
    </location>
</feature>
<evidence type="ECO:0000259" key="1">
    <source>
        <dbReference type="Pfam" id="PF00561"/>
    </source>
</evidence>
<evidence type="ECO:0000313" key="3">
    <source>
        <dbReference type="Proteomes" id="UP000183365"/>
    </source>
</evidence>
<dbReference type="OrthoDB" id="5592486at2759"/>
<dbReference type="Proteomes" id="UP000183365">
    <property type="component" value="Unassembled WGS sequence"/>
</dbReference>
<dbReference type="GO" id="GO:0005758">
    <property type="term" value="C:mitochondrial intermembrane space"/>
    <property type="evidence" value="ECO:0007669"/>
    <property type="project" value="EnsemblFungi"/>
</dbReference>
<protein>
    <submittedName>
        <fullName evidence="2">Related to Lipase 2</fullName>
    </submittedName>
</protein>
<dbReference type="GO" id="GO:0004806">
    <property type="term" value="F:triacylglycerol lipase activity"/>
    <property type="evidence" value="ECO:0007669"/>
    <property type="project" value="EnsemblFungi"/>
</dbReference>
<gene>
    <name evidence="2" type="ORF">HGUI_01207</name>
</gene>
<dbReference type="VEuPathDB" id="FungiDB:HGUI_01207"/>
<dbReference type="Gene3D" id="3.40.50.1820">
    <property type="entry name" value="alpha/beta hydrolase"/>
    <property type="match status" value="1"/>
</dbReference>
<reference evidence="3" key="1">
    <citation type="submission" date="2016-11" db="EMBL/GenBank/DDBJ databases">
        <authorList>
            <person name="Guldener U."/>
        </authorList>
    </citation>
    <scope>NUCLEOTIDE SEQUENCE [LARGE SCALE GENOMIC DNA]</scope>
</reference>
<dbReference type="EMBL" id="FQNF01000015">
    <property type="protein sequence ID" value="SGZ39007.1"/>
    <property type="molecule type" value="Genomic_DNA"/>
</dbReference>
<name>A0A1L0CW27_9ASCO</name>
<sequence>MKPLTKYLTLSGTFLSSTYYYSEVNNSLYEQHNEYYKKIDNEIKYLKLKNNLSTDFKSPKYPIILCHGLSGFSTVQILPSLSQIKGLFGSDSLEEAKGILCIDYWHGIKEKLEENGCKVFIAKVSPYGSIKSRAQTLHHYITEICEKENIQNVNLIAHSMGGLDCRYLISGIKDKPYKVLSVTTISTPHKGSEVADAFTKLDAFLPEAFAQLTTTYVDKFNKEFPKDKDVKYFSYGAYCWPKWYNFFYITWKYLFFLNEDRPLEKRINDGLVTLDSAKYGEYLGTLRHVDHLTLINWMDLSKKLSTFKLLNSKKNVQQVDKTNDQDITNDIDILQFYVEICDNLGRLGF</sequence>